<gene>
    <name evidence="2" type="ORF">GQ43DRAFT_439028</name>
</gene>
<keyword evidence="1" id="KW-0732">Signal</keyword>
<evidence type="ECO:0000256" key="1">
    <source>
        <dbReference type="SAM" id="SignalP"/>
    </source>
</evidence>
<dbReference type="Proteomes" id="UP000799536">
    <property type="component" value="Unassembled WGS sequence"/>
</dbReference>
<dbReference type="EMBL" id="ML993910">
    <property type="protein sequence ID" value="KAF2203193.1"/>
    <property type="molecule type" value="Genomic_DNA"/>
</dbReference>
<feature type="signal peptide" evidence="1">
    <location>
        <begin position="1"/>
        <end position="22"/>
    </location>
</feature>
<name>A0A9P4JP96_9PLEO</name>
<sequence length="73" mass="7938">MPNPAFWLLFGPLPSWKLLVAGVCTLPSTNVGLTFQTLNTPDSLTCSINVTTLAILAADCRTCPPFVCREREN</sequence>
<evidence type="ECO:0000313" key="3">
    <source>
        <dbReference type="Proteomes" id="UP000799536"/>
    </source>
</evidence>
<evidence type="ECO:0008006" key="4">
    <source>
        <dbReference type="Google" id="ProtNLM"/>
    </source>
</evidence>
<comment type="caution">
    <text evidence="2">The sequence shown here is derived from an EMBL/GenBank/DDBJ whole genome shotgun (WGS) entry which is preliminary data.</text>
</comment>
<dbReference type="AlphaFoldDB" id="A0A9P4JP96"/>
<reference evidence="2" key="1">
    <citation type="journal article" date="2020" name="Stud. Mycol.">
        <title>101 Dothideomycetes genomes: a test case for predicting lifestyles and emergence of pathogens.</title>
        <authorList>
            <person name="Haridas S."/>
            <person name="Albert R."/>
            <person name="Binder M."/>
            <person name="Bloem J."/>
            <person name="Labutti K."/>
            <person name="Salamov A."/>
            <person name="Andreopoulos B."/>
            <person name="Baker S."/>
            <person name="Barry K."/>
            <person name="Bills G."/>
            <person name="Bluhm B."/>
            <person name="Cannon C."/>
            <person name="Castanera R."/>
            <person name="Culley D."/>
            <person name="Daum C."/>
            <person name="Ezra D."/>
            <person name="Gonzalez J."/>
            <person name="Henrissat B."/>
            <person name="Kuo A."/>
            <person name="Liang C."/>
            <person name="Lipzen A."/>
            <person name="Lutzoni F."/>
            <person name="Magnuson J."/>
            <person name="Mondo S."/>
            <person name="Nolan M."/>
            <person name="Ohm R."/>
            <person name="Pangilinan J."/>
            <person name="Park H.-J."/>
            <person name="Ramirez L."/>
            <person name="Alfaro M."/>
            <person name="Sun H."/>
            <person name="Tritt A."/>
            <person name="Yoshinaga Y."/>
            <person name="Zwiers L.-H."/>
            <person name="Turgeon B."/>
            <person name="Goodwin S."/>
            <person name="Spatafora J."/>
            <person name="Crous P."/>
            <person name="Grigoriev I."/>
        </authorList>
    </citation>
    <scope>NUCLEOTIDE SEQUENCE</scope>
    <source>
        <strain evidence="2">ATCC 74209</strain>
    </source>
</reference>
<keyword evidence="3" id="KW-1185">Reference proteome</keyword>
<accession>A0A9P4JP96</accession>
<protein>
    <recommendedName>
        <fullName evidence="4">Secreted protein</fullName>
    </recommendedName>
</protein>
<evidence type="ECO:0000313" key="2">
    <source>
        <dbReference type="EMBL" id="KAF2203193.1"/>
    </source>
</evidence>
<organism evidence="2 3">
    <name type="scientific">Delitschia confertaspora ATCC 74209</name>
    <dbReference type="NCBI Taxonomy" id="1513339"/>
    <lineage>
        <taxon>Eukaryota</taxon>
        <taxon>Fungi</taxon>
        <taxon>Dikarya</taxon>
        <taxon>Ascomycota</taxon>
        <taxon>Pezizomycotina</taxon>
        <taxon>Dothideomycetes</taxon>
        <taxon>Pleosporomycetidae</taxon>
        <taxon>Pleosporales</taxon>
        <taxon>Delitschiaceae</taxon>
        <taxon>Delitschia</taxon>
    </lineage>
</organism>
<feature type="chain" id="PRO_5040427076" description="Secreted protein" evidence="1">
    <location>
        <begin position="23"/>
        <end position="73"/>
    </location>
</feature>
<proteinExistence type="predicted"/>